<feature type="domain" description="Glycoside hydrolase family 19 catalytic" evidence="2">
    <location>
        <begin position="292"/>
        <end position="350"/>
    </location>
</feature>
<dbReference type="InterPro" id="IPR000726">
    <property type="entry name" value="Glyco_hydro_19_cat"/>
</dbReference>
<evidence type="ECO:0000313" key="3">
    <source>
        <dbReference type="EMBL" id="OLP73408.1"/>
    </source>
</evidence>
<name>A0A1Q9BRT9_SYMMI</name>
<dbReference type="SUPFAM" id="SSF53955">
    <property type="entry name" value="Lysozyme-like"/>
    <property type="match status" value="1"/>
</dbReference>
<dbReference type="EMBL" id="LSRX01005535">
    <property type="protein sequence ID" value="OLP73408.1"/>
    <property type="molecule type" value="Genomic_DNA"/>
</dbReference>
<keyword evidence="1" id="KW-1133">Transmembrane helix</keyword>
<dbReference type="InterPro" id="IPR052354">
    <property type="entry name" value="Cell_Wall_Dynamics_Protein"/>
</dbReference>
<dbReference type="Pfam" id="PF16931">
    <property type="entry name" value="Phage_holin_8"/>
    <property type="match status" value="1"/>
</dbReference>
<protein>
    <recommendedName>
        <fullName evidence="2">Glycoside hydrolase family 19 catalytic domain-containing protein</fullName>
    </recommendedName>
</protein>
<dbReference type="OrthoDB" id="5985073at2759"/>
<dbReference type="Pfam" id="PF05449">
    <property type="entry name" value="Phage_holin_3_7"/>
    <property type="match status" value="1"/>
</dbReference>
<keyword evidence="1" id="KW-0472">Membrane</keyword>
<comment type="caution">
    <text evidence="3">The sequence shown here is derived from an EMBL/GenBank/DDBJ whole genome shotgun (WGS) entry which is preliminary data.</text>
</comment>
<dbReference type="PANTHER" id="PTHR34408">
    <property type="entry name" value="FAMILY PROTEIN, PUTATIVE-RELATED"/>
    <property type="match status" value="1"/>
</dbReference>
<gene>
    <name evidence="3" type="ORF">AK812_SmicGene47356</name>
</gene>
<dbReference type="Gene3D" id="1.10.530.10">
    <property type="match status" value="1"/>
</dbReference>
<dbReference type="GO" id="GO:0004568">
    <property type="term" value="F:chitinase activity"/>
    <property type="evidence" value="ECO:0007669"/>
    <property type="project" value="InterPro"/>
</dbReference>
<evidence type="ECO:0000259" key="2">
    <source>
        <dbReference type="Pfam" id="PF00182"/>
    </source>
</evidence>
<evidence type="ECO:0000256" key="1">
    <source>
        <dbReference type="SAM" id="Phobius"/>
    </source>
</evidence>
<organism evidence="3 4">
    <name type="scientific">Symbiodinium microadriaticum</name>
    <name type="common">Dinoflagellate</name>
    <name type="synonym">Zooxanthella microadriatica</name>
    <dbReference type="NCBI Taxonomy" id="2951"/>
    <lineage>
        <taxon>Eukaryota</taxon>
        <taxon>Sar</taxon>
        <taxon>Alveolata</taxon>
        <taxon>Dinophyceae</taxon>
        <taxon>Suessiales</taxon>
        <taxon>Symbiodiniaceae</taxon>
        <taxon>Symbiodinium</taxon>
    </lineage>
</organism>
<sequence length="382" mass="41612">MSDPVSGTTVAAGGLMGASMFGLATGIDYGVVFGAFAGAVFYVATAVNISRLKLVGYFITSFIFGVIGAPLLGSYFSKWTGYSDRIWVACLEFSRVYVVEGPAMVTSDPSAMANAIISAVIVIALMFYQRGGARHRPLISLMAYFTVLVYASVPFRYLFGLYHESHWFVVLVNVLICAAVLWAAGLSAELAARWFQPVSDAMKEFGITKPVDQAMFIAQAGHESAGFTLLVESFNYRIAGLVNFIRAGRLTADQANALGRRPEERTLPIERQRAIANLVYSKRMGNNAPGDGWFYRGRGLIQITGLNNYRDCGNGLKVDLVKQPELLAEDVYAARSAAWFFATKGCLKYSGDLLQVTKIINGGTNGLEDRRARFSQAKTVLV</sequence>
<feature type="transmembrane region" description="Helical" evidence="1">
    <location>
        <begin position="54"/>
        <end position="76"/>
    </location>
</feature>
<feature type="transmembrane region" description="Helical" evidence="1">
    <location>
        <begin position="111"/>
        <end position="129"/>
    </location>
</feature>
<feature type="transmembrane region" description="Helical" evidence="1">
    <location>
        <begin position="165"/>
        <end position="186"/>
    </location>
</feature>
<dbReference type="GO" id="GO:0006032">
    <property type="term" value="P:chitin catabolic process"/>
    <property type="evidence" value="ECO:0007669"/>
    <property type="project" value="InterPro"/>
</dbReference>
<feature type="transmembrane region" description="Helical" evidence="1">
    <location>
        <begin position="20"/>
        <end position="42"/>
    </location>
</feature>
<dbReference type="InterPro" id="IPR032637">
    <property type="entry name" value="Phage_holin-like"/>
</dbReference>
<dbReference type="Pfam" id="PF00182">
    <property type="entry name" value="Glyco_hydro_19"/>
    <property type="match status" value="1"/>
</dbReference>
<keyword evidence="4" id="KW-1185">Reference proteome</keyword>
<dbReference type="PANTHER" id="PTHR34408:SF1">
    <property type="entry name" value="GLYCOSYL HYDROLASE FAMILY 19 DOMAIN-CONTAINING PROTEIN HI_1415"/>
    <property type="match status" value="1"/>
</dbReference>
<dbReference type="GO" id="GO:0016998">
    <property type="term" value="P:cell wall macromolecule catabolic process"/>
    <property type="evidence" value="ECO:0007669"/>
    <property type="project" value="InterPro"/>
</dbReference>
<proteinExistence type="predicted"/>
<dbReference type="InterPro" id="IPR008473">
    <property type="entry name" value="Phage_holin_3_7"/>
</dbReference>
<evidence type="ECO:0000313" key="4">
    <source>
        <dbReference type="Proteomes" id="UP000186817"/>
    </source>
</evidence>
<dbReference type="InterPro" id="IPR023346">
    <property type="entry name" value="Lysozyme-like_dom_sf"/>
</dbReference>
<dbReference type="Proteomes" id="UP000186817">
    <property type="component" value="Unassembled WGS sequence"/>
</dbReference>
<accession>A0A1Q9BRT9</accession>
<dbReference type="AlphaFoldDB" id="A0A1Q9BRT9"/>
<feature type="transmembrane region" description="Helical" evidence="1">
    <location>
        <begin position="141"/>
        <end position="159"/>
    </location>
</feature>
<reference evidence="3 4" key="1">
    <citation type="submission" date="2016-02" db="EMBL/GenBank/DDBJ databases">
        <title>Genome analysis of coral dinoflagellate symbionts highlights evolutionary adaptations to a symbiotic lifestyle.</title>
        <authorList>
            <person name="Aranda M."/>
            <person name="Li Y."/>
            <person name="Liew Y.J."/>
            <person name="Baumgarten S."/>
            <person name="Simakov O."/>
            <person name="Wilson M."/>
            <person name="Piel J."/>
            <person name="Ashoor H."/>
            <person name="Bougouffa S."/>
            <person name="Bajic V.B."/>
            <person name="Ryu T."/>
            <person name="Ravasi T."/>
            <person name="Bayer T."/>
            <person name="Micklem G."/>
            <person name="Kim H."/>
            <person name="Bhak J."/>
            <person name="Lajeunesse T.C."/>
            <person name="Voolstra C.R."/>
        </authorList>
    </citation>
    <scope>NUCLEOTIDE SEQUENCE [LARGE SCALE GENOMIC DNA]</scope>
    <source>
        <strain evidence="3 4">CCMP2467</strain>
    </source>
</reference>
<keyword evidence="1" id="KW-0812">Transmembrane</keyword>